<evidence type="ECO:0000313" key="4">
    <source>
        <dbReference type="Proteomes" id="UP000337909"/>
    </source>
</evidence>
<feature type="domain" description="NrS-1 polymerase-like helicase" evidence="2">
    <location>
        <begin position="293"/>
        <end position="402"/>
    </location>
</feature>
<evidence type="ECO:0000313" key="3">
    <source>
        <dbReference type="EMBL" id="VVO32090.1"/>
    </source>
</evidence>
<reference evidence="3 4" key="1">
    <citation type="submission" date="2019-09" db="EMBL/GenBank/DDBJ databases">
        <authorList>
            <person name="Chandra G."/>
            <person name="Truman W A."/>
        </authorList>
    </citation>
    <scope>NUCLEOTIDE SEQUENCE [LARGE SCALE GENOMIC DNA]</scope>
    <source>
        <strain evidence="3">PS691</strain>
    </source>
</reference>
<feature type="region of interest" description="Disordered" evidence="1">
    <location>
        <begin position="22"/>
        <end position="48"/>
    </location>
</feature>
<dbReference type="AlphaFoldDB" id="A0A5E7EYS0"/>
<organism evidence="3 4">
    <name type="scientific">Pseudomonas fluorescens</name>
    <dbReference type="NCBI Taxonomy" id="294"/>
    <lineage>
        <taxon>Bacteria</taxon>
        <taxon>Pseudomonadati</taxon>
        <taxon>Pseudomonadota</taxon>
        <taxon>Gammaproteobacteria</taxon>
        <taxon>Pseudomonadales</taxon>
        <taxon>Pseudomonadaceae</taxon>
        <taxon>Pseudomonas</taxon>
    </lineage>
</organism>
<evidence type="ECO:0000259" key="2">
    <source>
        <dbReference type="Pfam" id="PF19263"/>
    </source>
</evidence>
<evidence type="ECO:0000256" key="1">
    <source>
        <dbReference type="SAM" id="MobiDB-lite"/>
    </source>
</evidence>
<dbReference type="InterPro" id="IPR045455">
    <property type="entry name" value="NrS-1_pol-like_helicase"/>
</dbReference>
<proteinExistence type="predicted"/>
<dbReference type="Pfam" id="PF19263">
    <property type="entry name" value="DUF5906"/>
    <property type="match status" value="1"/>
</dbReference>
<feature type="compositionally biased region" description="Polar residues" evidence="1">
    <location>
        <begin position="24"/>
        <end position="34"/>
    </location>
</feature>
<dbReference type="RefSeq" id="WP_150644843.1">
    <property type="nucleotide sequence ID" value="NZ_CABVHQ010000074.1"/>
</dbReference>
<gene>
    <name evidence="3" type="ORF">PS691_05024</name>
</gene>
<dbReference type="EMBL" id="CABVHQ010000074">
    <property type="protein sequence ID" value="VVO32090.1"/>
    <property type="molecule type" value="Genomic_DNA"/>
</dbReference>
<sequence length="598" mass="66752">MSNSSMTASASLDLLGRAGRLWPQINTPPVQPSGTSKTPHSTPASAAASEALSVVTNVLTPSNDDAERAATQRKIGASLSVVPNRTIEFGKGESLVIQPEARVEVEPTNTSASTTPAMVKAGDIDPESREILRYISEDLIMVTGEGPVVAYHIETGCRLSKEGLKHYCAKRWGVVLRAVEVKKGVTGWKSFPAGEIWWEWNDPQRRVVLHLVMEPTSLLEHEDNPNTFNLWHVLKREMAERNLLATRDDMVILWVHLLYISGGDVAGVTRFLCWLAWLYQHPEDKLPTAFMFYSEYRRVGKNLVGRLITRVFGAPLVLADGDGGLLTSKFDDALLNKRIAIINEVRLAGKDRDRFEVFKNRVSAERVVVEPKGRPAREVRNTVHYILTTNHEDALPLTDNEGRINVLRCLEKRKDSDEKGEPLATDAPGYTWYYEKLTAWIDGPGAGVFANVLATWDFQGWNPHAPAPQTAAAKDMQHAARGHGINFMEDRMASREGGFSLQIGRCLGVYNELNTLHPMLVRDYGIKPETLPGMFKKLGCKQLFKPNASGKPSSNPNTKVWCWANPEWWDQQPVSVWNDYITSRIPPEGMPPFGDDHE</sequence>
<dbReference type="Proteomes" id="UP000337909">
    <property type="component" value="Unassembled WGS sequence"/>
</dbReference>
<accession>A0A5E7EYS0</accession>
<feature type="compositionally biased region" description="Low complexity" evidence="1">
    <location>
        <begin position="35"/>
        <end position="48"/>
    </location>
</feature>
<name>A0A5E7EYS0_PSEFL</name>
<protein>
    <recommendedName>
        <fullName evidence="2">NrS-1 polymerase-like helicase domain-containing protein</fullName>
    </recommendedName>
</protein>
<dbReference type="OrthoDB" id="110640at2"/>